<name>A0ABQ5A6B6_9ASTR</name>
<organism evidence="2 3">
    <name type="scientific">Tanacetum coccineum</name>
    <dbReference type="NCBI Taxonomy" id="301880"/>
    <lineage>
        <taxon>Eukaryota</taxon>
        <taxon>Viridiplantae</taxon>
        <taxon>Streptophyta</taxon>
        <taxon>Embryophyta</taxon>
        <taxon>Tracheophyta</taxon>
        <taxon>Spermatophyta</taxon>
        <taxon>Magnoliopsida</taxon>
        <taxon>eudicotyledons</taxon>
        <taxon>Gunneridae</taxon>
        <taxon>Pentapetalae</taxon>
        <taxon>asterids</taxon>
        <taxon>campanulids</taxon>
        <taxon>Asterales</taxon>
        <taxon>Asteraceae</taxon>
        <taxon>Asteroideae</taxon>
        <taxon>Anthemideae</taxon>
        <taxon>Anthemidinae</taxon>
        <taxon>Tanacetum</taxon>
    </lineage>
</organism>
<keyword evidence="3" id="KW-1185">Reference proteome</keyword>
<evidence type="ECO:0000313" key="2">
    <source>
        <dbReference type="EMBL" id="GJS97880.1"/>
    </source>
</evidence>
<feature type="region of interest" description="Disordered" evidence="1">
    <location>
        <begin position="1"/>
        <end position="25"/>
    </location>
</feature>
<comment type="caution">
    <text evidence="2">The sequence shown here is derived from an EMBL/GenBank/DDBJ whole genome shotgun (WGS) entry which is preliminary data.</text>
</comment>
<evidence type="ECO:0000256" key="1">
    <source>
        <dbReference type="SAM" id="MobiDB-lite"/>
    </source>
</evidence>
<proteinExistence type="predicted"/>
<protein>
    <submittedName>
        <fullName evidence="2">Uncharacterized protein</fullName>
    </submittedName>
</protein>
<accession>A0ABQ5A6B6</accession>
<reference evidence="2" key="1">
    <citation type="journal article" date="2022" name="Int. J. Mol. Sci.">
        <title>Draft Genome of Tanacetum Coccineum: Genomic Comparison of Closely Related Tanacetum-Family Plants.</title>
        <authorList>
            <person name="Yamashiro T."/>
            <person name="Shiraishi A."/>
            <person name="Nakayama K."/>
            <person name="Satake H."/>
        </authorList>
    </citation>
    <scope>NUCLEOTIDE SEQUENCE</scope>
</reference>
<dbReference type="EMBL" id="BQNB010011998">
    <property type="protein sequence ID" value="GJS97880.1"/>
    <property type="molecule type" value="Genomic_DNA"/>
</dbReference>
<dbReference type="Proteomes" id="UP001151760">
    <property type="component" value="Unassembled WGS sequence"/>
</dbReference>
<feature type="compositionally biased region" description="Polar residues" evidence="1">
    <location>
        <begin position="7"/>
        <end position="24"/>
    </location>
</feature>
<reference evidence="2" key="2">
    <citation type="submission" date="2022-01" db="EMBL/GenBank/DDBJ databases">
        <authorList>
            <person name="Yamashiro T."/>
            <person name="Shiraishi A."/>
            <person name="Satake H."/>
            <person name="Nakayama K."/>
        </authorList>
    </citation>
    <scope>NUCLEOTIDE SEQUENCE</scope>
</reference>
<sequence>MKVIRDSCTSKVDSEPPNGSNDDITNPYECDQTLNVRCKFKPRTLMSTKWRLLTTLQALLFKEKKGDAFSVHYLWKKENIFLFKGPFYQQGFMLFHVVLSSSG</sequence>
<gene>
    <name evidence="2" type="ORF">Tco_0819050</name>
</gene>
<evidence type="ECO:0000313" key="3">
    <source>
        <dbReference type="Proteomes" id="UP001151760"/>
    </source>
</evidence>